<evidence type="ECO:0000313" key="2">
    <source>
        <dbReference type="EMBL" id="AXG66459.1"/>
    </source>
</evidence>
<dbReference type="Proteomes" id="UP000263742">
    <property type="component" value="Segment"/>
</dbReference>
<organism evidence="2 3">
    <name type="scientific">Dickeya phage vB_DsoM_JA13</name>
    <dbReference type="NCBI Taxonomy" id="2283030"/>
    <lineage>
        <taxon>Viruses</taxon>
        <taxon>Duplodnaviria</taxon>
        <taxon>Heunggongvirae</taxon>
        <taxon>Uroviricota</taxon>
        <taxon>Caudoviricetes</taxon>
        <taxon>Salmondvirus</taxon>
        <taxon>Salmondvirus JA11</taxon>
    </lineage>
</organism>
<dbReference type="EMBL" id="MH460460">
    <property type="protein sequence ID" value="AXG66459.1"/>
    <property type="molecule type" value="Genomic_DNA"/>
</dbReference>
<gene>
    <name evidence="2" type="ORF">JA13_056</name>
</gene>
<reference evidence="2 3" key="1">
    <citation type="journal article" date="2018" name="Front. Microbiol.">
        <title>Jumbo Bacteriophages Are Represented Within an Increasing Diversity of Environmental Viruses Infecting the Emerging Phytopathogen, Dickeya solani.</title>
        <authorList>
            <person name="Day A.W."/>
            <person name="Ahn J."/>
            <person name="Salmond G.P.C."/>
        </authorList>
    </citation>
    <scope>NUCLEOTIDE SEQUENCE [LARGE SCALE GENOMIC DNA]</scope>
</reference>
<evidence type="ECO:0000313" key="3">
    <source>
        <dbReference type="Proteomes" id="UP000263742"/>
    </source>
</evidence>
<accession>A0A384ZW42</accession>
<feature type="compositionally biased region" description="Basic residues" evidence="1">
    <location>
        <begin position="229"/>
        <end position="252"/>
    </location>
</feature>
<proteinExistence type="predicted"/>
<feature type="region of interest" description="Disordered" evidence="1">
    <location>
        <begin position="214"/>
        <end position="252"/>
    </location>
</feature>
<evidence type="ECO:0000256" key="1">
    <source>
        <dbReference type="SAM" id="MobiDB-lite"/>
    </source>
</evidence>
<sequence>MDTQENEIKMSEGMITGIELKASRCPPGLWEAVVREQQRLSRLLDMLSPYRTVYRTLPGSWHFPSTEQSLGRLNRGMSPFVPLPDYEPFFELERFEETIQRNLIQSMGINPDILKEHCVHRSKIKVGDDNRMYSIARRPGKATMMHRSDPRTITASLLYSGLDPDKILIIDPKFAPVPNWEKELEDFPRTWEGTFTVENKDDLKNFMEGLAPKPIPHYAPKPEVNLSPRAKRKSLIQATRKRFKKARKNGRK</sequence>
<name>A0A384ZW42_9CAUD</name>
<protein>
    <submittedName>
        <fullName evidence="2">Uncharacterized protein</fullName>
    </submittedName>
</protein>